<evidence type="ECO:0000313" key="2">
    <source>
        <dbReference type="Proteomes" id="UP001472074"/>
    </source>
</evidence>
<dbReference type="InterPro" id="IPR021598">
    <property type="entry name" value="DUF3221"/>
</dbReference>
<evidence type="ECO:0000313" key="1">
    <source>
        <dbReference type="EMBL" id="WZP05308.1"/>
    </source>
</evidence>
<dbReference type="RefSeq" id="WP_254179200.1">
    <property type="nucleotide sequence ID" value="NZ_CP151651.1"/>
</dbReference>
<dbReference type="Proteomes" id="UP001472074">
    <property type="component" value="Chromosome"/>
</dbReference>
<accession>A0ABZ2ZB39</accession>
<gene>
    <name evidence="1" type="ORF">AADC60_14435</name>
</gene>
<organism evidence="1 2">
    <name type="scientific">Cytobacillus pseudoceanisediminis</name>
    <dbReference type="NCBI Taxonomy" id="3051614"/>
    <lineage>
        <taxon>Bacteria</taxon>
        <taxon>Bacillati</taxon>
        <taxon>Bacillota</taxon>
        <taxon>Bacilli</taxon>
        <taxon>Bacillales</taxon>
        <taxon>Bacillaceae</taxon>
        <taxon>Cytobacillus</taxon>
    </lineage>
</organism>
<dbReference type="Gene3D" id="2.40.50.140">
    <property type="entry name" value="Nucleic acid-binding proteins"/>
    <property type="match status" value="1"/>
</dbReference>
<dbReference type="Pfam" id="PF11518">
    <property type="entry name" value="DUF3221"/>
    <property type="match status" value="1"/>
</dbReference>
<dbReference type="InterPro" id="IPR012340">
    <property type="entry name" value="NA-bd_OB-fold"/>
</dbReference>
<sequence>MMYENTVGENRTMKRAAAIFILIIVLLLLWLIGILSQQAQVNEGAATLEGTIVMKENIILLIEDKGFTLADAETQSVNELIGNYKSVYKLNNAVLSGIKSGDMVKIWYTEILESFPAQINVIKIKKL</sequence>
<reference evidence="1 2" key="1">
    <citation type="submission" date="2024-04" db="EMBL/GenBank/DDBJ databases">
        <title>Screening of coral probiotics and analysis of their probiotic properties.</title>
        <authorList>
            <person name="Wang S."/>
        </authorList>
    </citation>
    <scope>NUCLEOTIDE SEQUENCE [LARGE SCALE GENOMIC DNA]</scope>
    <source>
        <strain evidence="1 2">GXU-Z9</strain>
    </source>
</reference>
<protein>
    <submittedName>
        <fullName evidence="1">DUF3221 domain-containing protein</fullName>
    </submittedName>
</protein>
<dbReference type="EMBL" id="CP151651">
    <property type="protein sequence ID" value="WZP05308.1"/>
    <property type="molecule type" value="Genomic_DNA"/>
</dbReference>
<proteinExistence type="predicted"/>
<keyword evidence="2" id="KW-1185">Reference proteome</keyword>
<name>A0ABZ2ZB39_9BACI</name>